<dbReference type="EMBL" id="BKCJ011856574">
    <property type="protein sequence ID" value="GFD58724.1"/>
    <property type="molecule type" value="Genomic_DNA"/>
</dbReference>
<sequence>SLMPPLRPRVLDSYRELASMLGSYYEPTLLPQEAAKLSALVLSVMYGSDVKELRPEFGICFEEDREESS</sequence>
<protein>
    <submittedName>
        <fullName evidence="1">Uncharacterized protein</fullName>
    </submittedName>
</protein>
<gene>
    <name evidence="1" type="ORF">Tci_930693</name>
</gene>
<evidence type="ECO:0000313" key="1">
    <source>
        <dbReference type="EMBL" id="GFD58724.1"/>
    </source>
</evidence>
<feature type="non-terminal residue" evidence="1">
    <location>
        <position position="1"/>
    </location>
</feature>
<name>A0A699XRQ1_TANCI</name>
<comment type="caution">
    <text evidence="1">The sequence shown here is derived from an EMBL/GenBank/DDBJ whole genome shotgun (WGS) entry which is preliminary data.</text>
</comment>
<proteinExistence type="predicted"/>
<organism evidence="1">
    <name type="scientific">Tanacetum cinerariifolium</name>
    <name type="common">Dalmatian daisy</name>
    <name type="synonym">Chrysanthemum cinerariifolium</name>
    <dbReference type="NCBI Taxonomy" id="118510"/>
    <lineage>
        <taxon>Eukaryota</taxon>
        <taxon>Viridiplantae</taxon>
        <taxon>Streptophyta</taxon>
        <taxon>Embryophyta</taxon>
        <taxon>Tracheophyta</taxon>
        <taxon>Spermatophyta</taxon>
        <taxon>Magnoliopsida</taxon>
        <taxon>eudicotyledons</taxon>
        <taxon>Gunneridae</taxon>
        <taxon>Pentapetalae</taxon>
        <taxon>asterids</taxon>
        <taxon>campanulids</taxon>
        <taxon>Asterales</taxon>
        <taxon>Asteraceae</taxon>
        <taxon>Asteroideae</taxon>
        <taxon>Anthemideae</taxon>
        <taxon>Anthemidinae</taxon>
        <taxon>Tanacetum</taxon>
    </lineage>
</organism>
<accession>A0A699XRQ1</accession>
<dbReference type="AlphaFoldDB" id="A0A699XRQ1"/>
<reference evidence="1" key="1">
    <citation type="journal article" date="2019" name="Sci. Rep.">
        <title>Draft genome of Tanacetum cinerariifolium, the natural source of mosquito coil.</title>
        <authorList>
            <person name="Yamashiro T."/>
            <person name="Shiraishi A."/>
            <person name="Satake H."/>
            <person name="Nakayama K."/>
        </authorList>
    </citation>
    <scope>NUCLEOTIDE SEQUENCE</scope>
</reference>